<evidence type="ECO:0000256" key="10">
    <source>
        <dbReference type="SAM" id="MobiDB-lite"/>
    </source>
</evidence>
<keyword evidence="4" id="KW-0488">Methylation</keyword>
<dbReference type="Pfam" id="PF00631">
    <property type="entry name" value="G-gamma"/>
    <property type="match status" value="1"/>
</dbReference>
<dbReference type="GO" id="GO:0005834">
    <property type="term" value="C:heterotrimeric G-protein complex"/>
    <property type="evidence" value="ECO:0007669"/>
    <property type="project" value="TreeGrafter"/>
</dbReference>
<dbReference type="PANTHER" id="PTHR28189:SF1">
    <property type="entry name" value="GUANINE NUCLEOTIDE-BINDING PROTEIN SUBUNIT GAMMA"/>
    <property type="match status" value="1"/>
</dbReference>
<dbReference type="GO" id="GO:0000750">
    <property type="term" value="P:pheromone-dependent signal transduction involved in conjugation with cellular fusion"/>
    <property type="evidence" value="ECO:0007669"/>
    <property type="project" value="InterPro"/>
</dbReference>
<evidence type="ECO:0000256" key="6">
    <source>
        <dbReference type="ARBA" id="ARBA00023139"/>
    </source>
</evidence>
<evidence type="ECO:0000256" key="4">
    <source>
        <dbReference type="ARBA" id="ARBA00022481"/>
    </source>
</evidence>
<dbReference type="GO" id="GO:0007186">
    <property type="term" value="P:G protein-coupled receptor signaling pathway"/>
    <property type="evidence" value="ECO:0007669"/>
    <property type="project" value="InterPro"/>
</dbReference>
<dbReference type="SMART" id="SM01224">
    <property type="entry name" value="G_gamma"/>
    <property type="match status" value="1"/>
</dbReference>
<evidence type="ECO:0000256" key="7">
    <source>
        <dbReference type="ARBA" id="ARBA00023224"/>
    </source>
</evidence>
<dbReference type="SUPFAM" id="SSF48670">
    <property type="entry name" value="Transducin (heterotrimeric G protein), gamma chain"/>
    <property type="match status" value="1"/>
</dbReference>
<evidence type="ECO:0000256" key="9">
    <source>
        <dbReference type="ARBA" id="ARBA00023289"/>
    </source>
</evidence>
<evidence type="ECO:0000259" key="11">
    <source>
        <dbReference type="SMART" id="SM01224"/>
    </source>
</evidence>
<evidence type="ECO:0000256" key="8">
    <source>
        <dbReference type="ARBA" id="ARBA00023288"/>
    </source>
</evidence>
<accession>A0A2V1ATH2</accession>
<dbReference type="InterPro" id="IPR036284">
    <property type="entry name" value="GGL_sf"/>
</dbReference>
<keyword evidence="9" id="KW-0636">Prenylation</keyword>
<feature type="region of interest" description="Disordered" evidence="10">
    <location>
        <begin position="64"/>
        <end position="115"/>
    </location>
</feature>
<name>A0A2V1ATH2_9ASCO</name>
<keyword evidence="7" id="KW-0807">Transducer</keyword>
<dbReference type="OrthoDB" id="19232at2759"/>
<keyword evidence="8" id="KW-0449">Lipoprotein</keyword>
<dbReference type="PANTHER" id="PTHR28189">
    <property type="entry name" value="GUANINE NUCLEOTIDE-BINDING PROTEIN SUBUNIT GAMMA"/>
    <property type="match status" value="1"/>
</dbReference>
<dbReference type="Proteomes" id="UP000244309">
    <property type="component" value="Unassembled WGS sequence"/>
</dbReference>
<dbReference type="Gene3D" id="4.10.260.10">
    <property type="entry name" value="Transducin (heterotrimeric G protein), gamma chain"/>
    <property type="match status" value="1"/>
</dbReference>
<organism evidence="12 13">
    <name type="scientific">Candidozyma haemuli</name>
    <dbReference type="NCBI Taxonomy" id="45357"/>
    <lineage>
        <taxon>Eukaryota</taxon>
        <taxon>Fungi</taxon>
        <taxon>Dikarya</taxon>
        <taxon>Ascomycota</taxon>
        <taxon>Saccharomycotina</taxon>
        <taxon>Pichiomycetes</taxon>
        <taxon>Metschnikowiaceae</taxon>
        <taxon>Candidozyma</taxon>
    </lineage>
</organism>
<dbReference type="VEuPathDB" id="FungiDB:CXQ85_000457"/>
<dbReference type="EMBL" id="PKFO01000005">
    <property type="protein sequence ID" value="PVH21477.1"/>
    <property type="molecule type" value="Genomic_DNA"/>
</dbReference>
<evidence type="ECO:0000313" key="12">
    <source>
        <dbReference type="EMBL" id="PVH21477.1"/>
    </source>
</evidence>
<dbReference type="STRING" id="45357.A0A2V1ATH2"/>
<evidence type="ECO:0000313" key="13">
    <source>
        <dbReference type="Proteomes" id="UP000244309"/>
    </source>
</evidence>
<comment type="similarity">
    <text evidence="2">Belongs to the G protein gamma family.</text>
</comment>
<dbReference type="AlphaFoldDB" id="A0A2V1ATH2"/>
<sequence>MDSEFNDRIGLLRLRRIEQLNERLKQQLKKERIPASKAAALIVEHTEETKDPLVPYLWSESADQNKFRSHQNMKSGRQSSGGGVLDDGDTGGVARQRIKRRYHGLPGRPDGRSHA</sequence>
<evidence type="ECO:0000256" key="5">
    <source>
        <dbReference type="ARBA" id="ARBA00023136"/>
    </source>
</evidence>
<reference evidence="12 13" key="1">
    <citation type="submission" date="2017-12" db="EMBL/GenBank/DDBJ databases">
        <title>Genome Sequence of a Multidrug-Resistant Candida haemulonii Isolate from a Patient with Chronic Leg Ulcers in Israel.</title>
        <authorList>
            <person name="Chow N.A."/>
            <person name="Gade L."/>
            <person name="Batra D."/>
            <person name="Rowe L.A."/>
            <person name="Ben-Ami R."/>
            <person name="Loparev V.N."/>
            <person name="Litvintseva A.P."/>
        </authorList>
    </citation>
    <scope>NUCLEOTIDE SEQUENCE [LARGE SCALE GENOMIC DNA]</scope>
    <source>
        <strain evidence="12 13">B11899</strain>
    </source>
</reference>
<keyword evidence="5" id="KW-0472">Membrane</keyword>
<proteinExistence type="inferred from homology"/>
<evidence type="ECO:0000256" key="2">
    <source>
        <dbReference type="ARBA" id="ARBA00007431"/>
    </source>
</evidence>
<keyword evidence="13" id="KW-1185">Reference proteome</keyword>
<comment type="subcellular location">
    <subcellularLocation>
        <location evidence="1">Membrane</location>
    </subcellularLocation>
</comment>
<feature type="domain" description="G protein gamma" evidence="11">
    <location>
        <begin position="11"/>
        <end position="87"/>
    </location>
</feature>
<gene>
    <name evidence="12" type="ORF">CXQ85_000457</name>
</gene>
<evidence type="ECO:0000256" key="1">
    <source>
        <dbReference type="ARBA" id="ARBA00004370"/>
    </source>
</evidence>
<dbReference type="InterPro" id="IPR041848">
    <property type="entry name" value="Ste18_fungal"/>
</dbReference>
<dbReference type="InterPro" id="IPR015898">
    <property type="entry name" value="G-protein_gamma-like_dom"/>
</dbReference>
<keyword evidence="6" id="KW-0564">Palmitate</keyword>
<dbReference type="GeneID" id="37005790"/>
<comment type="caution">
    <text evidence="12">The sequence shown here is derived from an EMBL/GenBank/DDBJ whole genome shotgun (WGS) entry which is preliminary data.</text>
</comment>
<dbReference type="GO" id="GO:0031681">
    <property type="term" value="F:G-protein beta-subunit binding"/>
    <property type="evidence" value="ECO:0007669"/>
    <property type="project" value="InterPro"/>
</dbReference>
<dbReference type="RefSeq" id="XP_025342417.1">
    <property type="nucleotide sequence ID" value="XM_025484202.1"/>
</dbReference>
<evidence type="ECO:0000256" key="3">
    <source>
        <dbReference type="ARBA" id="ARBA00016111"/>
    </source>
</evidence>
<protein>
    <recommendedName>
        <fullName evidence="3">Guanine nucleotide-binding protein subunit gamma</fullName>
    </recommendedName>
</protein>